<organism evidence="3 4">
    <name type="scientific">Sphenostylis stenocarpa</name>
    <dbReference type="NCBI Taxonomy" id="92480"/>
    <lineage>
        <taxon>Eukaryota</taxon>
        <taxon>Viridiplantae</taxon>
        <taxon>Streptophyta</taxon>
        <taxon>Embryophyta</taxon>
        <taxon>Tracheophyta</taxon>
        <taxon>Spermatophyta</taxon>
        <taxon>Magnoliopsida</taxon>
        <taxon>eudicotyledons</taxon>
        <taxon>Gunneridae</taxon>
        <taxon>Pentapetalae</taxon>
        <taxon>rosids</taxon>
        <taxon>fabids</taxon>
        <taxon>Fabales</taxon>
        <taxon>Fabaceae</taxon>
        <taxon>Papilionoideae</taxon>
        <taxon>50 kb inversion clade</taxon>
        <taxon>NPAAA clade</taxon>
        <taxon>indigoferoid/millettioid clade</taxon>
        <taxon>Phaseoleae</taxon>
        <taxon>Sphenostylis</taxon>
    </lineage>
</organism>
<dbReference type="Gramene" id="rna-AYBTSS11_LOCUS13144">
    <property type="protein sequence ID" value="CAJ1948354.1"/>
    <property type="gene ID" value="gene-AYBTSS11_LOCUS13144"/>
</dbReference>
<gene>
    <name evidence="3" type="ORF">AYBTSS11_LOCUS13144</name>
</gene>
<dbReference type="Gene3D" id="3.30.160.60">
    <property type="entry name" value="Classic Zinc Finger"/>
    <property type="match status" value="1"/>
</dbReference>
<dbReference type="AlphaFoldDB" id="A0AA86VII3"/>
<proteinExistence type="predicted"/>
<sequence>MSSPSVPDSVTRATPKGQPLSEKRSITDDKSASGLNPSNQDGGSGKPKKRNKKNSSQWRMERKRKAEEHFSSMGKEEEEPIPFRIMTRLQKRRLESGLPIFDDRYRITTGLQKSRSESTVTDQTGPSQLNVTDHPKKVEKSEKNKYPTQNIKSLTCEICNTKVMCTNHYQRHMNGRKHLNRVKWVRAHQVLSGADQHAGSGEPLGLYLPVMNALSNTINDKLQQDDGNSQLFADLLLTVLSKIQIPAIASETCALGAKIPARTSMAGPSYQPQLLLTRGSEIETHVEMENPSGERKTELAVAAEMPALKSMTGPSYEPHMLQTQVSEIKALVEMENSCGVTKSELAMAAEIPAPTSMVGSSYEPQLLQTEVSEIKAHVEMENPFG</sequence>
<evidence type="ECO:0000256" key="1">
    <source>
        <dbReference type="SAM" id="MobiDB-lite"/>
    </source>
</evidence>
<evidence type="ECO:0000313" key="3">
    <source>
        <dbReference type="EMBL" id="CAJ1948354.1"/>
    </source>
</evidence>
<dbReference type="SMART" id="SM00451">
    <property type="entry name" value="ZnF_U1"/>
    <property type="match status" value="1"/>
</dbReference>
<feature type="compositionally biased region" description="Basic and acidic residues" evidence="1">
    <location>
        <begin position="133"/>
        <end position="145"/>
    </location>
</feature>
<dbReference type="Proteomes" id="UP001189624">
    <property type="component" value="Chromosome 4"/>
</dbReference>
<dbReference type="InterPro" id="IPR013087">
    <property type="entry name" value="Znf_C2H2_type"/>
</dbReference>
<dbReference type="EMBL" id="OY731401">
    <property type="protein sequence ID" value="CAJ1948354.1"/>
    <property type="molecule type" value="Genomic_DNA"/>
</dbReference>
<dbReference type="GO" id="GO:0008270">
    <property type="term" value="F:zinc ion binding"/>
    <property type="evidence" value="ECO:0007669"/>
    <property type="project" value="InterPro"/>
</dbReference>
<protein>
    <recommendedName>
        <fullName evidence="2">U1-type domain-containing protein</fullName>
    </recommendedName>
</protein>
<dbReference type="GO" id="GO:0003676">
    <property type="term" value="F:nucleic acid binding"/>
    <property type="evidence" value="ECO:0007669"/>
    <property type="project" value="InterPro"/>
</dbReference>
<keyword evidence="4" id="KW-1185">Reference proteome</keyword>
<dbReference type="InterPro" id="IPR003604">
    <property type="entry name" value="Matrin/U1-like-C_Znf_C2H2"/>
</dbReference>
<evidence type="ECO:0000259" key="2">
    <source>
        <dbReference type="SMART" id="SM00451"/>
    </source>
</evidence>
<feature type="compositionally biased region" description="Basic and acidic residues" evidence="1">
    <location>
        <begin position="21"/>
        <end position="31"/>
    </location>
</feature>
<feature type="region of interest" description="Disordered" evidence="1">
    <location>
        <begin position="1"/>
        <end position="81"/>
    </location>
</feature>
<dbReference type="SUPFAM" id="SSF57667">
    <property type="entry name" value="beta-beta-alpha zinc fingers"/>
    <property type="match status" value="1"/>
</dbReference>
<feature type="compositionally biased region" description="Polar residues" evidence="1">
    <location>
        <begin position="1"/>
        <end position="12"/>
    </location>
</feature>
<feature type="compositionally biased region" description="Polar residues" evidence="1">
    <location>
        <begin position="112"/>
        <end position="131"/>
    </location>
</feature>
<accession>A0AA86VII3</accession>
<feature type="domain" description="U1-type" evidence="2">
    <location>
        <begin position="151"/>
        <end position="185"/>
    </location>
</feature>
<dbReference type="InterPro" id="IPR036236">
    <property type="entry name" value="Znf_C2H2_sf"/>
</dbReference>
<dbReference type="Pfam" id="PF12874">
    <property type="entry name" value="zf-met"/>
    <property type="match status" value="1"/>
</dbReference>
<name>A0AA86VII3_9FABA</name>
<reference evidence="3" key="1">
    <citation type="submission" date="2023-10" db="EMBL/GenBank/DDBJ databases">
        <authorList>
            <person name="Domelevo Entfellner J.-B."/>
        </authorList>
    </citation>
    <scope>NUCLEOTIDE SEQUENCE</scope>
</reference>
<feature type="region of interest" description="Disordered" evidence="1">
    <location>
        <begin position="112"/>
        <end position="145"/>
    </location>
</feature>
<evidence type="ECO:0000313" key="4">
    <source>
        <dbReference type="Proteomes" id="UP001189624"/>
    </source>
</evidence>